<gene>
    <name evidence="6" type="ORF">A5634_09095</name>
</gene>
<dbReference type="Gene3D" id="3.30.559.10">
    <property type="entry name" value="Chloramphenicol acetyltransferase-like domain"/>
    <property type="match status" value="2"/>
</dbReference>
<dbReference type="FunFam" id="3.40.50.980:FF:000001">
    <property type="entry name" value="Non-ribosomal peptide synthetase"/>
    <property type="match status" value="1"/>
</dbReference>
<dbReference type="Gene3D" id="3.30.559.30">
    <property type="entry name" value="Nonribosomal peptide synthetase, condensation domain"/>
    <property type="match status" value="2"/>
</dbReference>
<sequence>MAHDAKTMQERRRELLRKRIAESGASSAASEASGLPPSLTGAAAGQHYPLSAGQRRMWFVQAMDPADTTLNICVAYRLTGALDEARLRAAFATVIARHAILRTTYGLGTDGEPYQVFQDDVEIPFRIVGQTVDLTGKPQTVEGMAQHEFGRPFDLTTELPLRITLLLTGPTEFVLLLVVHHICWDDDSWAVLFDDLNSAYHATASNGQAAQYVAVEVLAAAAGTSDADVDYWRNTLLPLPDPLELPGSAPLTASKRAQRLTRGIPTDLVGQLETFARARSATPFMVLLAAYGALIRRYTGASDFLVSIPVTERRAGSEGAIGYFGNTLLLRITVRPQDSFAELVDAVRETCLGAFARQSVGLDRVVRELNPQRSAGHDGMDGLVRLGFSMRKSVTGLEFDGVIADQLEFGAVTAPVPLALAVVLDPDGTKVEFEYQTEVLAGPLVDQMLSHYRHLLDNALSQPGHRLASLNLLGPGEREDVLAQSHGQLVPTPASTILAALESAAATSPEAVALASDSVDLSYAELHARANRLAHWLISRGVGVEDIVGLRMTTSVEFVVAMFAVLKSGAAYLPIDPAFPDDRIEYLVTDARPKLVLGQPELSEAESAAAGMPDNAPTDADRIRPLRPEHLAYVIYTSGSTGQPKGVAVPHHAIAEHMSGFLAEWDLAATDRVFQSSSVSFDASLMEIFASLSIGARLVVPKPNAFNDIPYVADLIGRHGVTVLHMVPSMLSTLLLLPQVKEWRQLTQVPVGGEALAGEVADKFSGYFDAKLRNHYGPTEAVICATHMPVEGPQGTGVVPIGIPNQNVYTYVLDQELHPVPAEVVGELYLGGAQLARGYLGRPALTAQRFVADPFNPGMRLYRTGDLVRRNGTGQLEFVGRADEQVKVRGFRIELGEVEAAIATHPSVRHSLVLTEDSADGVGPRLVAYVVPVMASESGTLLQLDLGDIHAHAASLLPEYMVPGAFAVIPEIPLTVHGKLDKRALPTAVPVAARSYRAPATVTERRMCSIFERLFGLERVGVDDSFFDLGGHSLLAARLVAQIRAEFDAECNVRAVFDTPTPAGLAGRLVESSSTATHSRPPLVEVGRSERSPLSYSQLAMWFQHRMRGANDVFNLGLSLRIDGPLDTAALTAALNDVVARHEALRTVFVDHEGMPYQCVRPNVELDLAVTEVAADLVEDTIADLRRYLFDLEAGPMIRPTLLVLGPQEHVLVVLIHHIVTDHNSLGVIYEDLITAYRTRLTGQAPQWDALPFQFADYAQWQRDTFDVPGEWAQSELAFWCHALRGLPAEISMAADHARPPVIGRRAQIATFTLPAPRRGRLAQFADATGASEFMLYEAALAVLLHSVGGGTDIAIGSPVAARGELAITNVDGPFANVVTLRNDLTGDPSLRTMLARCREMVLDALAHQELPIDRLVEALNPPRSRSRNHPLFQSSIHFRAEDWALAPRDLTAGGGTVIVALPMEFDVSLLDLNVSMNVTTGGELEVRIVANADLYEPATVHHFSDALNAVLDAFVMTPDRAISELQLLPTEVMDKLLAPPTPAQAVSALPATGGSAETERALIGLLEELLEITDVDREDNFFALGGDSIIAVQMSARANAQGLALAPAMVFEHMTIAEVAAATDAATADTAKSSDEHDVPPSSAPMSASGLDADALAALTASWQNH</sequence>
<feature type="domain" description="Carrier" evidence="5">
    <location>
        <begin position="1554"/>
        <end position="1628"/>
    </location>
</feature>
<dbReference type="Gene3D" id="3.30.300.30">
    <property type="match status" value="1"/>
</dbReference>
<dbReference type="FunFam" id="3.40.50.12780:FF:000012">
    <property type="entry name" value="Non-ribosomal peptide synthetase"/>
    <property type="match status" value="1"/>
</dbReference>
<evidence type="ECO:0000256" key="1">
    <source>
        <dbReference type="ARBA" id="ARBA00001957"/>
    </source>
</evidence>
<dbReference type="GO" id="GO:0005829">
    <property type="term" value="C:cytosol"/>
    <property type="evidence" value="ECO:0007669"/>
    <property type="project" value="TreeGrafter"/>
</dbReference>
<reference evidence="6 7" key="1">
    <citation type="submission" date="2016-06" db="EMBL/GenBank/DDBJ databases">
        <authorList>
            <person name="Kjaerup R.B."/>
            <person name="Dalgaard T.S."/>
            <person name="Juul-Madsen H.R."/>
        </authorList>
    </citation>
    <scope>NUCLEOTIDE SEQUENCE [LARGE SCALE GENOMIC DNA]</scope>
    <source>
        <strain evidence="6 7">1165133.8</strain>
    </source>
</reference>
<dbReference type="SMART" id="SM00823">
    <property type="entry name" value="PKS_PP"/>
    <property type="match status" value="2"/>
</dbReference>
<dbReference type="Pfam" id="PF13193">
    <property type="entry name" value="AMP-binding_C"/>
    <property type="match status" value="1"/>
</dbReference>
<dbReference type="InterPro" id="IPR036736">
    <property type="entry name" value="ACP-like_sf"/>
</dbReference>
<dbReference type="GO" id="GO:0072330">
    <property type="term" value="P:monocarboxylic acid biosynthetic process"/>
    <property type="evidence" value="ECO:0007669"/>
    <property type="project" value="UniProtKB-ARBA"/>
</dbReference>
<dbReference type="GO" id="GO:0003824">
    <property type="term" value="F:catalytic activity"/>
    <property type="evidence" value="ECO:0007669"/>
    <property type="project" value="InterPro"/>
</dbReference>
<feature type="region of interest" description="Disordered" evidence="4">
    <location>
        <begin position="1628"/>
        <end position="1649"/>
    </location>
</feature>
<dbReference type="UniPathway" id="UPA00011"/>
<dbReference type="Pfam" id="PF00550">
    <property type="entry name" value="PP-binding"/>
    <property type="match status" value="2"/>
</dbReference>
<dbReference type="Pfam" id="PF00668">
    <property type="entry name" value="Condensation"/>
    <property type="match status" value="2"/>
</dbReference>
<dbReference type="GO" id="GO:0043041">
    <property type="term" value="P:amino acid activation for nonribosomal peptide biosynthetic process"/>
    <property type="evidence" value="ECO:0007669"/>
    <property type="project" value="TreeGrafter"/>
</dbReference>
<dbReference type="PANTHER" id="PTHR45527">
    <property type="entry name" value="NONRIBOSOMAL PEPTIDE SYNTHETASE"/>
    <property type="match status" value="1"/>
</dbReference>
<dbReference type="GO" id="GO:0008610">
    <property type="term" value="P:lipid biosynthetic process"/>
    <property type="evidence" value="ECO:0007669"/>
    <property type="project" value="UniProtKB-ARBA"/>
</dbReference>
<dbReference type="Proteomes" id="UP000093928">
    <property type="component" value="Unassembled WGS sequence"/>
</dbReference>
<name>A0A1A3NN32_MYCAS</name>
<dbReference type="NCBIfam" id="TIGR01733">
    <property type="entry name" value="AA-adenyl-dom"/>
    <property type="match status" value="1"/>
</dbReference>
<comment type="caution">
    <text evidence="6">The sequence shown here is derived from an EMBL/GenBank/DDBJ whole genome shotgun (WGS) entry which is preliminary data.</text>
</comment>
<evidence type="ECO:0000256" key="3">
    <source>
        <dbReference type="ARBA" id="ARBA00022553"/>
    </source>
</evidence>
<keyword evidence="3" id="KW-0597">Phosphoprotein</keyword>
<dbReference type="CDD" id="cd19531">
    <property type="entry name" value="LCL_NRPS-like"/>
    <property type="match status" value="1"/>
</dbReference>
<dbReference type="InterPro" id="IPR010071">
    <property type="entry name" value="AA_adenyl_dom"/>
</dbReference>
<dbReference type="SUPFAM" id="SSF56801">
    <property type="entry name" value="Acetyl-CoA synthetase-like"/>
    <property type="match status" value="1"/>
</dbReference>
<dbReference type="InterPro" id="IPR006162">
    <property type="entry name" value="Ppantetheine_attach_site"/>
</dbReference>
<dbReference type="InterPro" id="IPR023213">
    <property type="entry name" value="CAT-like_dom_sf"/>
</dbReference>
<evidence type="ECO:0000256" key="4">
    <source>
        <dbReference type="SAM" id="MobiDB-lite"/>
    </source>
</evidence>
<dbReference type="GO" id="GO:0044550">
    <property type="term" value="P:secondary metabolite biosynthetic process"/>
    <property type="evidence" value="ECO:0007669"/>
    <property type="project" value="TreeGrafter"/>
</dbReference>
<evidence type="ECO:0000256" key="2">
    <source>
        <dbReference type="ARBA" id="ARBA00022450"/>
    </source>
</evidence>
<dbReference type="SUPFAM" id="SSF47336">
    <property type="entry name" value="ACP-like"/>
    <property type="match status" value="2"/>
</dbReference>
<evidence type="ECO:0000313" key="7">
    <source>
        <dbReference type="Proteomes" id="UP000093928"/>
    </source>
</evidence>
<dbReference type="EMBL" id="LZLS01000197">
    <property type="protein sequence ID" value="OBK21742.1"/>
    <property type="molecule type" value="Genomic_DNA"/>
</dbReference>
<dbReference type="PROSITE" id="PS50075">
    <property type="entry name" value="CARRIER"/>
    <property type="match status" value="2"/>
</dbReference>
<feature type="domain" description="Carrier" evidence="5">
    <location>
        <begin position="998"/>
        <end position="1073"/>
    </location>
</feature>
<dbReference type="InterPro" id="IPR045851">
    <property type="entry name" value="AMP-bd_C_sf"/>
</dbReference>
<dbReference type="InterPro" id="IPR020845">
    <property type="entry name" value="AMP-binding_CS"/>
</dbReference>
<dbReference type="CDD" id="cd05930">
    <property type="entry name" value="A_NRPS"/>
    <property type="match status" value="1"/>
</dbReference>
<dbReference type="PROSITE" id="PS00012">
    <property type="entry name" value="PHOSPHOPANTETHEINE"/>
    <property type="match status" value="2"/>
</dbReference>
<dbReference type="Gene3D" id="1.10.1200.10">
    <property type="entry name" value="ACP-like"/>
    <property type="match status" value="2"/>
</dbReference>
<accession>A0A1A3NN32</accession>
<proteinExistence type="predicted"/>
<dbReference type="FunFam" id="1.10.1200.10:FF:000016">
    <property type="entry name" value="Non-ribosomal peptide synthase"/>
    <property type="match status" value="1"/>
</dbReference>
<dbReference type="SMART" id="SM01294">
    <property type="entry name" value="PKS_PP_betabranch"/>
    <property type="match status" value="1"/>
</dbReference>
<organism evidence="6 7">
    <name type="scientific">Mycobacterium asiaticum</name>
    <dbReference type="NCBI Taxonomy" id="1790"/>
    <lineage>
        <taxon>Bacteria</taxon>
        <taxon>Bacillati</taxon>
        <taxon>Actinomycetota</taxon>
        <taxon>Actinomycetes</taxon>
        <taxon>Mycobacteriales</taxon>
        <taxon>Mycobacteriaceae</taxon>
        <taxon>Mycobacterium</taxon>
    </lineage>
</organism>
<dbReference type="SUPFAM" id="SSF52777">
    <property type="entry name" value="CoA-dependent acyltransferases"/>
    <property type="match status" value="4"/>
</dbReference>
<comment type="cofactor">
    <cofactor evidence="1">
        <name>pantetheine 4'-phosphate</name>
        <dbReference type="ChEBI" id="CHEBI:47942"/>
    </cofactor>
</comment>
<protein>
    <submittedName>
        <fullName evidence="6">Non-ribosomal peptide synthetase</fullName>
    </submittedName>
</protein>
<evidence type="ECO:0000313" key="6">
    <source>
        <dbReference type="EMBL" id="OBK21742.1"/>
    </source>
</evidence>
<dbReference type="InterPro" id="IPR000873">
    <property type="entry name" value="AMP-dep_synth/lig_dom"/>
</dbReference>
<dbReference type="RefSeq" id="WP_065146272.1">
    <property type="nucleotide sequence ID" value="NZ_LZLS01000197.1"/>
</dbReference>
<dbReference type="InterPro" id="IPR020806">
    <property type="entry name" value="PKS_PP-bd"/>
</dbReference>
<dbReference type="InterPro" id="IPR001242">
    <property type="entry name" value="Condensation_dom"/>
</dbReference>
<dbReference type="PANTHER" id="PTHR45527:SF1">
    <property type="entry name" value="FATTY ACID SYNTHASE"/>
    <property type="match status" value="1"/>
</dbReference>
<dbReference type="Pfam" id="PF00501">
    <property type="entry name" value="AMP-binding"/>
    <property type="match status" value="1"/>
</dbReference>
<dbReference type="InterPro" id="IPR025110">
    <property type="entry name" value="AMP-bd_C"/>
</dbReference>
<keyword evidence="2" id="KW-0596">Phosphopantetheine</keyword>
<dbReference type="InterPro" id="IPR009081">
    <property type="entry name" value="PP-bd_ACP"/>
</dbReference>
<evidence type="ECO:0000259" key="5">
    <source>
        <dbReference type="PROSITE" id="PS50075"/>
    </source>
</evidence>
<dbReference type="Gene3D" id="2.30.38.10">
    <property type="entry name" value="Luciferase, Domain 3"/>
    <property type="match status" value="1"/>
</dbReference>
<dbReference type="Gene3D" id="3.40.50.980">
    <property type="match status" value="2"/>
</dbReference>
<dbReference type="OrthoDB" id="2472181at2"/>
<dbReference type="GO" id="GO:0031177">
    <property type="term" value="F:phosphopantetheine binding"/>
    <property type="evidence" value="ECO:0007669"/>
    <property type="project" value="InterPro"/>
</dbReference>
<dbReference type="FunFam" id="2.30.38.10:FF:000001">
    <property type="entry name" value="Non-ribosomal peptide synthetase PvdI"/>
    <property type="match status" value="1"/>
</dbReference>
<dbReference type="PROSITE" id="PS00455">
    <property type="entry name" value="AMP_BINDING"/>
    <property type="match status" value="1"/>
</dbReference>